<dbReference type="EMBL" id="JBBPBK010000014">
    <property type="protein sequence ID" value="KAK9271055.1"/>
    <property type="molecule type" value="Genomic_DNA"/>
</dbReference>
<evidence type="ECO:0000256" key="1">
    <source>
        <dbReference type="ARBA" id="ARBA00004959"/>
    </source>
</evidence>
<dbReference type="InterPro" id="IPR037171">
    <property type="entry name" value="NagB/RpiA_transferase-like"/>
</dbReference>
<dbReference type="SUPFAM" id="SSF100950">
    <property type="entry name" value="NagB/RpiA/CoA transferase-like"/>
    <property type="match status" value="1"/>
</dbReference>
<dbReference type="Gene3D" id="3.40.50.1360">
    <property type="match status" value="1"/>
</dbReference>
<dbReference type="InterPro" id="IPR039104">
    <property type="entry name" value="6PGL"/>
</dbReference>
<sequence length="206" mass="22946">MEKREAEVRLFDSSEELSSCLADYVVQISDIAVKERGAFSLVLSGGDLAERLGKLASVAFLKTVDWSKWHVFWAEENVVAKRHPEAYTSKPKKLLSPSIMKSRSHNFLVPIPPAHVISVSHGVAGESAAETYEFSIRQQIRKRRVPVSPSSDCPMFDLVLLALGTDGQVASLFPNHPVLKEETQWVSWISSKDAPRESVISHSPRH</sequence>
<dbReference type="PANTHER" id="PTHR11054">
    <property type="entry name" value="6-PHOSPHOGLUCONOLACTONASE"/>
    <property type="match status" value="1"/>
</dbReference>
<dbReference type="PANTHER" id="PTHR11054:SF13">
    <property type="entry name" value="6-PHOSPHOGLUCONOLACTONASE-RELATED"/>
    <property type="match status" value="1"/>
</dbReference>
<organism evidence="3 4">
    <name type="scientific">Liquidambar formosana</name>
    <name type="common">Formosan gum</name>
    <dbReference type="NCBI Taxonomy" id="63359"/>
    <lineage>
        <taxon>Eukaryota</taxon>
        <taxon>Viridiplantae</taxon>
        <taxon>Streptophyta</taxon>
        <taxon>Embryophyta</taxon>
        <taxon>Tracheophyta</taxon>
        <taxon>Spermatophyta</taxon>
        <taxon>Magnoliopsida</taxon>
        <taxon>eudicotyledons</taxon>
        <taxon>Gunneridae</taxon>
        <taxon>Pentapetalae</taxon>
        <taxon>Saxifragales</taxon>
        <taxon>Altingiaceae</taxon>
        <taxon>Liquidambar</taxon>
    </lineage>
</organism>
<evidence type="ECO:0000259" key="2">
    <source>
        <dbReference type="Pfam" id="PF01182"/>
    </source>
</evidence>
<dbReference type="AlphaFoldDB" id="A0AAP0NFX7"/>
<dbReference type="Proteomes" id="UP001415857">
    <property type="component" value="Unassembled WGS sequence"/>
</dbReference>
<keyword evidence="4" id="KW-1185">Reference proteome</keyword>
<dbReference type="GO" id="GO:0005975">
    <property type="term" value="P:carbohydrate metabolic process"/>
    <property type="evidence" value="ECO:0007669"/>
    <property type="project" value="InterPro"/>
</dbReference>
<proteinExistence type="predicted"/>
<dbReference type="Pfam" id="PF01182">
    <property type="entry name" value="Glucosamine_iso"/>
    <property type="match status" value="1"/>
</dbReference>
<evidence type="ECO:0000313" key="3">
    <source>
        <dbReference type="EMBL" id="KAK9271055.1"/>
    </source>
</evidence>
<reference evidence="3 4" key="1">
    <citation type="journal article" date="2024" name="Plant J.">
        <title>Genome sequences and population genomics reveal climatic adaptation and genomic divergence between two closely related sweetgum species.</title>
        <authorList>
            <person name="Xu W.Q."/>
            <person name="Ren C.Q."/>
            <person name="Zhang X.Y."/>
            <person name="Comes H.P."/>
            <person name="Liu X.H."/>
            <person name="Li Y.G."/>
            <person name="Kettle C.J."/>
            <person name="Jalonen R."/>
            <person name="Gaisberger H."/>
            <person name="Ma Y.Z."/>
            <person name="Qiu Y.X."/>
        </authorList>
    </citation>
    <scope>NUCLEOTIDE SEQUENCE [LARGE SCALE GENOMIC DNA]</scope>
    <source>
        <strain evidence="3">Hangzhou</strain>
    </source>
</reference>
<protein>
    <recommendedName>
        <fullName evidence="2">Glucosamine/galactosamine-6-phosphate isomerase domain-containing protein</fullName>
    </recommendedName>
</protein>
<evidence type="ECO:0000313" key="4">
    <source>
        <dbReference type="Proteomes" id="UP001415857"/>
    </source>
</evidence>
<gene>
    <name evidence="3" type="ORF">L1049_026644</name>
</gene>
<comment type="pathway">
    <text evidence="1">Carbohydrate degradation; pentose phosphate pathway.</text>
</comment>
<dbReference type="InterPro" id="IPR006148">
    <property type="entry name" value="Glc/Gal-6P_isomerase"/>
</dbReference>
<comment type="caution">
    <text evidence="3">The sequence shown here is derived from an EMBL/GenBank/DDBJ whole genome shotgun (WGS) entry which is preliminary data.</text>
</comment>
<accession>A0AAP0NFX7</accession>
<name>A0AAP0NFX7_LIQFO</name>
<feature type="domain" description="Glucosamine/galactosamine-6-phosphate isomerase" evidence="2">
    <location>
        <begin position="13"/>
        <end position="200"/>
    </location>
</feature>